<keyword evidence="2" id="KW-0732">Signal</keyword>
<protein>
    <submittedName>
        <fullName evidence="4">Polysaccharide deacetylase family protein</fullName>
    </submittedName>
</protein>
<organism evidence="4 5">
    <name type="scientific">Lyngbya aestuarii BL J</name>
    <dbReference type="NCBI Taxonomy" id="1348334"/>
    <lineage>
        <taxon>Bacteria</taxon>
        <taxon>Bacillati</taxon>
        <taxon>Cyanobacteriota</taxon>
        <taxon>Cyanophyceae</taxon>
        <taxon>Oscillatoriophycideae</taxon>
        <taxon>Oscillatoriales</taxon>
        <taxon>Microcoleaceae</taxon>
        <taxon>Lyngbya</taxon>
    </lineage>
</organism>
<name>U7QAG5_9CYAN</name>
<reference evidence="4 5" key="1">
    <citation type="journal article" date="2013" name="Front. Microbiol.">
        <title>Comparative genomic analyses of the cyanobacterium, Lyngbya aestuarii BL J, a powerful hydrogen producer.</title>
        <authorList>
            <person name="Kothari A."/>
            <person name="Vaughn M."/>
            <person name="Garcia-Pichel F."/>
        </authorList>
    </citation>
    <scope>NUCLEOTIDE SEQUENCE [LARGE SCALE GENOMIC DNA]</scope>
    <source>
        <strain evidence="4 5">BL J</strain>
    </source>
</reference>
<sequence>MGSILEKVSKGFREVPIELERFLKKKYPAFVTDGNLDKLQDEVPVFMFHTVNSATLQSQLEFLKTNGYRTLNLETFMAFIKGEITLTEPSVLLTFDDGEKSWYDVAYPLLKRYGFNAVGFVVPHYIQEKPSSATSGKTWLSWSELLELEQSGVMEIESHSHYHARVFIEPKLLDFYHPEFPDSLGLDVPWIGNNGSYTNKLQLGTPIYSYAPRLEGHSRLIDNPEVREACITWVKSQGESEFFQRSTWKKELTDYYHTVQKTLSSGEYESESQKREQMLSDLIQSKTVLSERLNKPIQHLCYPWGIGSNEAITLSQEVGYITNFWVTLDQRNSNKPGDSPFYIPRLKDDYLFRLPGVGRYPLWKIFQAKLQRRAKTVEIY</sequence>
<dbReference type="PANTHER" id="PTHR34216">
    <property type="match status" value="1"/>
</dbReference>
<evidence type="ECO:0000256" key="2">
    <source>
        <dbReference type="ARBA" id="ARBA00022729"/>
    </source>
</evidence>
<dbReference type="AlphaFoldDB" id="U7QAG5"/>
<dbReference type="Pfam" id="PF01522">
    <property type="entry name" value="Polysacc_deac_1"/>
    <property type="match status" value="1"/>
</dbReference>
<proteinExistence type="predicted"/>
<accession>U7QAG5</accession>
<dbReference type="RefSeq" id="WP_023068926.1">
    <property type="nucleotide sequence ID" value="NZ_AUZM01000079.1"/>
</dbReference>
<dbReference type="GO" id="GO:0005975">
    <property type="term" value="P:carbohydrate metabolic process"/>
    <property type="evidence" value="ECO:0007669"/>
    <property type="project" value="InterPro"/>
</dbReference>
<dbReference type="CDD" id="cd10969">
    <property type="entry name" value="CE4_Ecf1_like_5s"/>
    <property type="match status" value="1"/>
</dbReference>
<comment type="subcellular location">
    <subcellularLocation>
        <location evidence="1">Secreted</location>
    </subcellularLocation>
</comment>
<evidence type="ECO:0000313" key="5">
    <source>
        <dbReference type="Proteomes" id="UP000017127"/>
    </source>
</evidence>
<evidence type="ECO:0000313" key="4">
    <source>
        <dbReference type="EMBL" id="ERT04818.1"/>
    </source>
</evidence>
<feature type="domain" description="NodB homology" evidence="3">
    <location>
        <begin position="86"/>
        <end position="166"/>
    </location>
</feature>
<keyword evidence="5" id="KW-1185">Reference proteome</keyword>
<dbReference type="GO" id="GO:0005576">
    <property type="term" value="C:extracellular region"/>
    <property type="evidence" value="ECO:0007669"/>
    <property type="project" value="UniProtKB-SubCell"/>
</dbReference>
<evidence type="ECO:0000256" key="1">
    <source>
        <dbReference type="ARBA" id="ARBA00004613"/>
    </source>
</evidence>
<dbReference type="InterPro" id="IPR002509">
    <property type="entry name" value="NODB_dom"/>
</dbReference>
<comment type="caution">
    <text evidence="4">The sequence shown here is derived from an EMBL/GenBank/DDBJ whole genome shotgun (WGS) entry which is preliminary data.</text>
</comment>
<dbReference type="PANTHER" id="PTHR34216:SF3">
    <property type="entry name" value="POLY-BETA-1,6-N-ACETYL-D-GLUCOSAMINE N-DEACETYLASE"/>
    <property type="match status" value="1"/>
</dbReference>
<dbReference type="SUPFAM" id="SSF88713">
    <property type="entry name" value="Glycoside hydrolase/deacetylase"/>
    <property type="match status" value="1"/>
</dbReference>
<dbReference type="InterPro" id="IPR011330">
    <property type="entry name" value="Glyco_hydro/deAcase_b/a-brl"/>
</dbReference>
<dbReference type="Proteomes" id="UP000017127">
    <property type="component" value="Unassembled WGS sequence"/>
</dbReference>
<gene>
    <name evidence="4" type="ORF">M595_5236</name>
</gene>
<dbReference type="OrthoDB" id="9778320at2"/>
<dbReference type="GO" id="GO:0016810">
    <property type="term" value="F:hydrolase activity, acting on carbon-nitrogen (but not peptide) bonds"/>
    <property type="evidence" value="ECO:0007669"/>
    <property type="project" value="InterPro"/>
</dbReference>
<dbReference type="InterPro" id="IPR051398">
    <property type="entry name" value="Polysacch_Deacetylase"/>
</dbReference>
<evidence type="ECO:0000259" key="3">
    <source>
        <dbReference type="Pfam" id="PF01522"/>
    </source>
</evidence>
<dbReference type="Gene3D" id="3.20.20.370">
    <property type="entry name" value="Glycoside hydrolase/deacetylase"/>
    <property type="match status" value="1"/>
</dbReference>
<dbReference type="EMBL" id="AUZM01000079">
    <property type="protein sequence ID" value="ERT04818.1"/>
    <property type="molecule type" value="Genomic_DNA"/>
</dbReference>